<dbReference type="AlphaFoldDB" id="A0A2R6NEY6"/>
<organism evidence="3 4">
    <name type="scientific">Hermanssonia centrifuga</name>
    <dbReference type="NCBI Taxonomy" id="98765"/>
    <lineage>
        <taxon>Eukaryota</taxon>
        <taxon>Fungi</taxon>
        <taxon>Dikarya</taxon>
        <taxon>Basidiomycota</taxon>
        <taxon>Agaricomycotina</taxon>
        <taxon>Agaricomycetes</taxon>
        <taxon>Polyporales</taxon>
        <taxon>Meruliaceae</taxon>
        <taxon>Hermanssonia</taxon>
    </lineage>
</organism>
<feature type="region of interest" description="Disordered" evidence="1">
    <location>
        <begin position="424"/>
        <end position="474"/>
    </location>
</feature>
<dbReference type="OrthoDB" id="27483at2759"/>
<keyword evidence="4" id="KW-1185">Reference proteome</keyword>
<dbReference type="Pfam" id="PF13640">
    <property type="entry name" value="2OG-FeII_Oxy_3"/>
    <property type="match status" value="1"/>
</dbReference>
<feature type="region of interest" description="Disordered" evidence="1">
    <location>
        <begin position="491"/>
        <end position="545"/>
    </location>
</feature>
<feature type="compositionally biased region" description="Polar residues" evidence="1">
    <location>
        <begin position="460"/>
        <end position="474"/>
    </location>
</feature>
<dbReference type="InterPro" id="IPR044862">
    <property type="entry name" value="Pro_4_hyd_alph_FE2OG_OXY"/>
</dbReference>
<feature type="compositionally biased region" description="Low complexity" evidence="1">
    <location>
        <begin position="501"/>
        <end position="515"/>
    </location>
</feature>
<accession>A0A2R6NEY6</accession>
<reference evidence="3 4" key="1">
    <citation type="submission" date="2018-02" db="EMBL/GenBank/DDBJ databases">
        <title>Genome sequence of the basidiomycete white-rot fungus Phlebia centrifuga.</title>
        <authorList>
            <person name="Granchi Z."/>
            <person name="Peng M."/>
            <person name="de Vries R.P."/>
            <person name="Hilden K."/>
            <person name="Makela M.R."/>
            <person name="Grigoriev I."/>
            <person name="Riley R."/>
        </authorList>
    </citation>
    <scope>NUCLEOTIDE SEQUENCE [LARGE SCALE GENOMIC DNA]</scope>
    <source>
        <strain evidence="3 4">FBCC195</strain>
    </source>
</reference>
<evidence type="ECO:0000259" key="2">
    <source>
        <dbReference type="Pfam" id="PF13640"/>
    </source>
</evidence>
<gene>
    <name evidence="3" type="ORF">PHLCEN_2v13230</name>
</gene>
<dbReference type="Proteomes" id="UP000186601">
    <property type="component" value="Unassembled WGS sequence"/>
</dbReference>
<dbReference type="Gene3D" id="2.60.120.620">
    <property type="entry name" value="q2cbj1_9rhob like domain"/>
    <property type="match status" value="1"/>
</dbReference>
<protein>
    <recommendedName>
        <fullName evidence="2">Prolyl 4-hydroxylase alpha subunit Fe(2+) 2OG dioxygenase domain-containing protein</fullName>
    </recommendedName>
</protein>
<comment type="caution">
    <text evidence="3">The sequence shown here is derived from an EMBL/GenBank/DDBJ whole genome shotgun (WGS) entry which is preliminary data.</text>
</comment>
<feature type="compositionally biased region" description="Polar residues" evidence="1">
    <location>
        <begin position="425"/>
        <end position="445"/>
    </location>
</feature>
<evidence type="ECO:0000313" key="4">
    <source>
        <dbReference type="Proteomes" id="UP000186601"/>
    </source>
</evidence>
<evidence type="ECO:0000313" key="3">
    <source>
        <dbReference type="EMBL" id="PSR70916.1"/>
    </source>
</evidence>
<feature type="non-terminal residue" evidence="3">
    <location>
        <position position="545"/>
    </location>
</feature>
<feature type="domain" description="Prolyl 4-hydroxylase alpha subunit Fe(2+) 2OG dioxygenase" evidence="2">
    <location>
        <begin position="128"/>
        <end position="220"/>
    </location>
</feature>
<name>A0A2R6NEY6_9APHY</name>
<dbReference type="PANTHER" id="PTHR33099:SF14">
    <property type="entry name" value="PROLYL 4-HYDROXYLASE ALPHA SUBUNIT FE(2+) 2OG DIOXYGENASE DOMAIN-CONTAINING PROTEIN"/>
    <property type="match status" value="1"/>
</dbReference>
<evidence type="ECO:0000256" key="1">
    <source>
        <dbReference type="SAM" id="MobiDB-lite"/>
    </source>
</evidence>
<proteinExistence type="predicted"/>
<dbReference type="PANTHER" id="PTHR33099">
    <property type="entry name" value="FE2OG DIOXYGENASE DOMAIN-CONTAINING PROTEIN"/>
    <property type="match status" value="1"/>
</dbReference>
<dbReference type="EMBL" id="MLYV02001304">
    <property type="protein sequence ID" value="PSR70916.1"/>
    <property type="molecule type" value="Genomic_DNA"/>
</dbReference>
<sequence length="545" mass="59256">MAATLTTEQREKLAKAIIHKPPYCSGILPVPQEDLVIFYGKGKEGRRLDVTHASSDDLQHLSQTCEAATFGMDQEDVLDETYRKAGKLDSTNFAVKLDIDSLGLFEAVRSDLLDGRKAQENVHAELYKLNVYGEGSFFKSHKDTPRSTKMFGSLVVVYPTAHKGGALTMSHEGESWTFDSGEIFAGHNDARIGYVAFFSDVDHEVTLVESGYRVTITYNLYFVDSPVHIPLAPSISPAGKEFKSAFLALLADPTFLPNGGHLGFGMRHVYPLENKPKGKDVLRYMKRCLKGSDADVLRVCKELSLKVELNIMFKDRGELVMLPKDPKLEGKQLDMDDGLCEYLCHRYKARLVGPPGAADGGPKKMSRYPYREVDVELQWVTSLTELNIQKSSFIAYGNQAELSHAYGHIALIVRVGKLGARTTRRAVTSDPSNTVGHDNNTSSTAMPPGSSAENVGGGQQTAAQPSDTTTSVQPQVDVGQIPSAFTVSQVGAGVDDGEAGPATAPPTVAAKPTTKGRLGSQAANPDGTLARFTRDWKSLSKKARK</sequence>